<dbReference type="Proteomes" id="UP000216409">
    <property type="component" value="Unassembled WGS sequence"/>
</dbReference>
<feature type="transmembrane region" description="Helical" evidence="1">
    <location>
        <begin position="149"/>
        <end position="168"/>
    </location>
</feature>
<protein>
    <recommendedName>
        <fullName evidence="2">DUF7344 domain-containing protein</fullName>
    </recommendedName>
</protein>
<dbReference type="Gene3D" id="1.10.10.10">
    <property type="entry name" value="Winged helix-like DNA-binding domain superfamily/Winged helix DNA-binding domain"/>
    <property type="match status" value="1"/>
</dbReference>
<keyword evidence="1" id="KW-0812">Transmembrane</keyword>
<keyword evidence="1" id="KW-0472">Membrane</keyword>
<dbReference type="InterPro" id="IPR055768">
    <property type="entry name" value="DUF7344"/>
</dbReference>
<gene>
    <name evidence="3" type="ORF">DJ83_18095</name>
</gene>
<name>A0A256IKH2_HALEZ</name>
<comment type="caution">
    <text evidence="3">The sequence shown here is derived from an EMBL/GenBank/DDBJ whole genome shotgun (WGS) entry which is preliminary data.</text>
</comment>
<reference evidence="3 4" key="1">
    <citation type="journal article" date="2014" name="Front. Microbiol.">
        <title>Population and genomic analysis of the genus Halorubrum.</title>
        <authorList>
            <person name="Fullmer M.S."/>
            <person name="Soucy S.M."/>
            <person name="Swithers K.S."/>
            <person name="Makkay A.M."/>
            <person name="Wheeler R."/>
            <person name="Ventosa A."/>
            <person name="Gogarten J.P."/>
            <person name="Papke R.T."/>
        </authorList>
    </citation>
    <scope>NUCLEOTIDE SEQUENCE [LARGE SCALE GENOMIC DNA]</scope>
    <source>
        <strain evidence="3 4">LD3</strain>
    </source>
</reference>
<evidence type="ECO:0000256" key="1">
    <source>
        <dbReference type="SAM" id="Phobius"/>
    </source>
</evidence>
<organism evidence="3 4">
    <name type="scientific">Halorubrum ezzemoulense</name>
    <name type="common">Halorubrum chaoviator</name>
    <dbReference type="NCBI Taxonomy" id="337243"/>
    <lineage>
        <taxon>Archaea</taxon>
        <taxon>Methanobacteriati</taxon>
        <taxon>Methanobacteriota</taxon>
        <taxon>Stenosarchaea group</taxon>
        <taxon>Halobacteria</taxon>
        <taxon>Halobacteriales</taxon>
        <taxon>Haloferacaceae</taxon>
        <taxon>Halorubrum</taxon>
    </lineage>
</organism>
<dbReference type="InterPro" id="IPR036388">
    <property type="entry name" value="WH-like_DNA-bd_sf"/>
</dbReference>
<keyword evidence="1" id="KW-1133">Transmembrane helix</keyword>
<dbReference type="AlphaFoldDB" id="A0A256IKH2"/>
<accession>A0A256IKH2</accession>
<dbReference type="Pfam" id="PF24035">
    <property type="entry name" value="DUF7344"/>
    <property type="match status" value="1"/>
</dbReference>
<sequence>MISAPQIDMDNSSLSSDEIHDLLSNPRRRHTLHILKRDDGTAELSSIAEQVAAWENEKSRSKVTSQERHLVYTSIQQNHIPRLERAGVISHDRGELELTNEAEELDVYMDIVSGDSIPWGEYYLGLSAFSLALVAAVWVGIFPASVPELAWAALIGVLFTGSAAYHVYESRETVLGSGDAPPEFRS</sequence>
<feature type="transmembrane region" description="Helical" evidence="1">
    <location>
        <begin position="122"/>
        <end position="143"/>
    </location>
</feature>
<proteinExistence type="predicted"/>
<evidence type="ECO:0000259" key="2">
    <source>
        <dbReference type="Pfam" id="PF24035"/>
    </source>
</evidence>
<dbReference type="EMBL" id="NHOW01000226">
    <property type="protein sequence ID" value="OYR57024.1"/>
    <property type="molecule type" value="Genomic_DNA"/>
</dbReference>
<evidence type="ECO:0000313" key="4">
    <source>
        <dbReference type="Proteomes" id="UP000216409"/>
    </source>
</evidence>
<evidence type="ECO:0000313" key="3">
    <source>
        <dbReference type="EMBL" id="OYR57024.1"/>
    </source>
</evidence>
<feature type="domain" description="DUF7344" evidence="2">
    <location>
        <begin position="20"/>
        <end position="94"/>
    </location>
</feature>